<dbReference type="PANTHER" id="PTHR37469:SF2">
    <property type="entry name" value="CELLOBIONIC ACID PHOSPHORYLASE"/>
    <property type="match status" value="1"/>
</dbReference>
<gene>
    <name evidence="1" type="ORF">B1A_16023</name>
</gene>
<dbReference type="InterPro" id="IPR052047">
    <property type="entry name" value="GH94_Enzymes"/>
</dbReference>
<comment type="caution">
    <text evidence="1">The sequence shown here is derived from an EMBL/GenBank/DDBJ whole genome shotgun (WGS) entry which is preliminary data.</text>
</comment>
<organism evidence="1">
    <name type="scientific">mine drainage metagenome</name>
    <dbReference type="NCBI Taxonomy" id="410659"/>
    <lineage>
        <taxon>unclassified sequences</taxon>
        <taxon>metagenomes</taxon>
        <taxon>ecological metagenomes</taxon>
    </lineage>
</organism>
<dbReference type="GO" id="GO:0016740">
    <property type="term" value="F:transferase activity"/>
    <property type="evidence" value="ECO:0007669"/>
    <property type="project" value="UniProtKB-KW"/>
</dbReference>
<reference evidence="1" key="1">
    <citation type="submission" date="2013-08" db="EMBL/GenBank/DDBJ databases">
        <authorList>
            <person name="Mendez C."/>
            <person name="Richter M."/>
            <person name="Ferrer M."/>
            <person name="Sanchez J."/>
        </authorList>
    </citation>
    <scope>NUCLEOTIDE SEQUENCE</scope>
</reference>
<dbReference type="EMBL" id="AUZX01011776">
    <property type="protein sequence ID" value="EQD41935.1"/>
    <property type="molecule type" value="Genomic_DNA"/>
</dbReference>
<keyword evidence="1" id="KW-0808">Transferase</keyword>
<dbReference type="GO" id="GO:0005975">
    <property type="term" value="P:carbohydrate metabolic process"/>
    <property type="evidence" value="ECO:0007669"/>
    <property type="project" value="InterPro"/>
</dbReference>
<dbReference type="Gene3D" id="2.60.420.10">
    <property type="entry name" value="Maltose phosphorylase, domain 3"/>
    <property type="match status" value="1"/>
</dbReference>
<dbReference type="InterPro" id="IPR008928">
    <property type="entry name" value="6-hairpin_glycosidase_sf"/>
</dbReference>
<dbReference type="AlphaFoldDB" id="T1AIV7"/>
<name>T1AIV7_9ZZZZ</name>
<dbReference type="SUPFAM" id="SSF48208">
    <property type="entry name" value="Six-hairpin glycosidases"/>
    <property type="match status" value="1"/>
</dbReference>
<sequence>WLYRAGLEAILGFQRQGGHLRLSPCIPKAWPHYDIVYQHRDKQGILTRYDIAVENPAGVQRGIVRVDLDGVEQAASADAAAWIPLRDDARTHHVRVVLG</sequence>
<reference evidence="1" key="2">
    <citation type="journal article" date="2014" name="ISME J.">
        <title>Microbial stratification in low pH oxic and suboxic macroscopic growths along an acid mine drainage.</title>
        <authorList>
            <person name="Mendez-Garcia C."/>
            <person name="Mesa V."/>
            <person name="Sprenger R.R."/>
            <person name="Richter M."/>
            <person name="Diez M.S."/>
            <person name="Solano J."/>
            <person name="Bargiela R."/>
            <person name="Golyshina O.V."/>
            <person name="Manteca A."/>
            <person name="Ramos J.L."/>
            <person name="Gallego J.R."/>
            <person name="Llorente I."/>
            <person name="Martins Dos Santos V.A."/>
            <person name="Jensen O.N."/>
            <person name="Pelaez A.I."/>
            <person name="Sanchez J."/>
            <person name="Ferrer M."/>
        </authorList>
    </citation>
    <scope>NUCLEOTIDE SEQUENCE</scope>
</reference>
<protein>
    <submittedName>
        <fullName evidence="1">Glycosyltransferase 36</fullName>
    </submittedName>
</protein>
<dbReference type="PANTHER" id="PTHR37469">
    <property type="entry name" value="CELLOBIONIC ACID PHOSPHORYLASE-RELATED"/>
    <property type="match status" value="1"/>
</dbReference>
<feature type="non-terminal residue" evidence="1">
    <location>
        <position position="1"/>
    </location>
</feature>
<evidence type="ECO:0000313" key="1">
    <source>
        <dbReference type="EMBL" id="EQD41935.1"/>
    </source>
</evidence>
<accession>T1AIV7</accession>
<proteinExistence type="predicted"/>